<evidence type="ECO:0000313" key="1">
    <source>
        <dbReference type="EMBL" id="GAG15183.1"/>
    </source>
</evidence>
<proteinExistence type="predicted"/>
<gene>
    <name evidence="1" type="ORF">S01H1_52257</name>
</gene>
<feature type="non-terminal residue" evidence="1">
    <location>
        <position position="152"/>
    </location>
</feature>
<protein>
    <submittedName>
        <fullName evidence="1">Uncharacterized protein</fullName>
    </submittedName>
</protein>
<reference evidence="1" key="1">
    <citation type="journal article" date="2014" name="Front. Microbiol.">
        <title>High frequency of phylogenetically diverse reductive dehalogenase-homologous genes in deep subseafloor sedimentary metagenomes.</title>
        <authorList>
            <person name="Kawai M."/>
            <person name="Futagami T."/>
            <person name="Toyoda A."/>
            <person name="Takaki Y."/>
            <person name="Nishi S."/>
            <person name="Hori S."/>
            <person name="Arai W."/>
            <person name="Tsubouchi T."/>
            <person name="Morono Y."/>
            <person name="Uchiyama I."/>
            <person name="Ito T."/>
            <person name="Fujiyama A."/>
            <person name="Inagaki F."/>
            <person name="Takami H."/>
        </authorList>
    </citation>
    <scope>NUCLEOTIDE SEQUENCE</scope>
    <source>
        <strain evidence="1">Expedition CK06-06</strain>
    </source>
</reference>
<dbReference type="AlphaFoldDB" id="X0VRU3"/>
<dbReference type="EMBL" id="BARS01033773">
    <property type="protein sequence ID" value="GAG15183.1"/>
    <property type="molecule type" value="Genomic_DNA"/>
</dbReference>
<organism evidence="1">
    <name type="scientific">marine sediment metagenome</name>
    <dbReference type="NCBI Taxonomy" id="412755"/>
    <lineage>
        <taxon>unclassified sequences</taxon>
        <taxon>metagenomes</taxon>
        <taxon>ecological metagenomes</taxon>
    </lineage>
</organism>
<sequence>MNETLQNLIREELCQNEMWQLSDVMKSALIHQICRLPKNEVSEIETRYPQSPAEMRAFLVKFFTRHYFQTQNSLIDYMTSQDFLDIVRFGHLRILDVGSGPAVASLAITDMLACILEYLNYIEEWPKDKTVKMTYVLNDTSGICLGTGQCML</sequence>
<comment type="caution">
    <text evidence="1">The sequence shown here is derived from an EMBL/GenBank/DDBJ whole genome shotgun (WGS) entry which is preliminary data.</text>
</comment>
<name>X0VRU3_9ZZZZ</name>
<accession>X0VRU3</accession>